<dbReference type="Proteomes" id="UP000219215">
    <property type="component" value="Chromosome DPRO"/>
</dbReference>
<dbReference type="RefSeq" id="WP_097011140.1">
    <property type="nucleotide sequence ID" value="NZ_LT907975.1"/>
</dbReference>
<reference evidence="3" key="1">
    <citation type="submission" date="2017-09" db="EMBL/GenBank/DDBJ databases">
        <authorList>
            <person name="Regsiter A."/>
            <person name="William W."/>
        </authorList>
    </citation>
    <scope>NUCLEOTIDE SEQUENCE [LARGE SCALE GENOMIC DNA]</scope>
    <source>
        <strain evidence="3">500-1</strain>
    </source>
</reference>
<dbReference type="Gene3D" id="3.60.10.10">
    <property type="entry name" value="Endonuclease/exonuclease/phosphatase"/>
    <property type="match status" value="1"/>
</dbReference>
<keyword evidence="2" id="KW-0255">Endonuclease</keyword>
<organism evidence="2 3">
    <name type="scientific">Pseudodesulfovibrio profundus</name>
    <dbReference type="NCBI Taxonomy" id="57320"/>
    <lineage>
        <taxon>Bacteria</taxon>
        <taxon>Pseudomonadati</taxon>
        <taxon>Thermodesulfobacteriota</taxon>
        <taxon>Desulfovibrionia</taxon>
        <taxon>Desulfovibrionales</taxon>
        <taxon>Desulfovibrionaceae</taxon>
    </lineage>
</organism>
<keyword evidence="2" id="KW-0540">Nuclease</keyword>
<dbReference type="InterPro" id="IPR051916">
    <property type="entry name" value="GPI-anchor_lipid_remodeler"/>
</dbReference>
<name>A0A2C8F823_9BACT</name>
<feature type="domain" description="Endonuclease/exonuclease/phosphatase" evidence="1">
    <location>
        <begin position="14"/>
        <end position="227"/>
    </location>
</feature>
<protein>
    <submittedName>
        <fullName evidence="2">Endonuclease</fullName>
    </submittedName>
</protein>
<evidence type="ECO:0000259" key="1">
    <source>
        <dbReference type="Pfam" id="PF03372"/>
    </source>
</evidence>
<evidence type="ECO:0000313" key="3">
    <source>
        <dbReference type="Proteomes" id="UP000219215"/>
    </source>
</evidence>
<dbReference type="GO" id="GO:0004519">
    <property type="term" value="F:endonuclease activity"/>
    <property type="evidence" value="ECO:0007669"/>
    <property type="project" value="UniProtKB-KW"/>
</dbReference>
<gene>
    <name evidence="2" type="ORF">DPRO_1098</name>
</gene>
<keyword evidence="3" id="KW-1185">Reference proteome</keyword>
<dbReference type="InterPro" id="IPR036691">
    <property type="entry name" value="Endo/exonu/phosph_ase_sf"/>
</dbReference>
<dbReference type="GO" id="GO:0016020">
    <property type="term" value="C:membrane"/>
    <property type="evidence" value="ECO:0007669"/>
    <property type="project" value="GOC"/>
</dbReference>
<accession>A0A2C8F823</accession>
<evidence type="ECO:0000313" key="2">
    <source>
        <dbReference type="EMBL" id="SOB57983.1"/>
    </source>
</evidence>
<sequence length="245" mass="27683">MTRPLPAQHLRVATYNIHSWQGMDGKRDPDRIFEAVAHLDADLLALQEVISPQDTSAACPLREMASRQGYHVTYGHTLLRQDSHYGNALLSRKEPVRVLRHDLSFPEREPRGALETIFSYDGVTVKAVATHLGLNPKERAYQMDRLFPLLAAKDADITLFLGDFNDWYAWSAVRRRIRGLFGPQPQPRTFPSIFPILALDKVHVRPTSRLEEVTPIRTDKTKKASDHLPLVATVDITQESASNAD</sequence>
<dbReference type="SUPFAM" id="SSF56219">
    <property type="entry name" value="DNase I-like"/>
    <property type="match status" value="1"/>
</dbReference>
<dbReference type="AlphaFoldDB" id="A0A2C8F823"/>
<dbReference type="Pfam" id="PF03372">
    <property type="entry name" value="Exo_endo_phos"/>
    <property type="match status" value="1"/>
</dbReference>
<dbReference type="PANTHER" id="PTHR14859">
    <property type="entry name" value="CALCOFLUOR WHITE HYPERSENSITIVE PROTEIN PRECURSOR"/>
    <property type="match status" value="1"/>
</dbReference>
<proteinExistence type="predicted"/>
<dbReference type="InterPro" id="IPR005135">
    <property type="entry name" value="Endo/exonuclease/phosphatase"/>
</dbReference>
<dbReference type="GO" id="GO:0006506">
    <property type="term" value="P:GPI anchor biosynthetic process"/>
    <property type="evidence" value="ECO:0007669"/>
    <property type="project" value="TreeGrafter"/>
</dbReference>
<dbReference type="KEGG" id="pprf:DPRO_1098"/>
<dbReference type="PANTHER" id="PTHR14859:SF15">
    <property type="entry name" value="ENDONUCLEASE_EXONUCLEASE_PHOSPHATASE DOMAIN-CONTAINING PROTEIN"/>
    <property type="match status" value="1"/>
</dbReference>
<keyword evidence="2" id="KW-0378">Hydrolase</keyword>
<dbReference type="EMBL" id="LT907975">
    <property type="protein sequence ID" value="SOB57983.1"/>
    <property type="molecule type" value="Genomic_DNA"/>
</dbReference>
<dbReference type="OrthoDB" id="9813425at2"/>